<dbReference type="EMBL" id="MN739479">
    <property type="protein sequence ID" value="QHT06921.1"/>
    <property type="molecule type" value="Genomic_DNA"/>
</dbReference>
<evidence type="ECO:0000256" key="1">
    <source>
        <dbReference type="SAM" id="Phobius"/>
    </source>
</evidence>
<keyword evidence="1" id="KW-0812">Transmembrane</keyword>
<evidence type="ECO:0000313" key="2">
    <source>
        <dbReference type="EMBL" id="QHT06921.1"/>
    </source>
</evidence>
<sequence length="67" mass="7718">MVGFKIHWGAFFFALALGMLYVYIRVPLPKIVIKYPTPDNVGKVVYKDEVDNCYVYQATKQDSCPKK</sequence>
<accession>A0A6C0CR37</accession>
<feature type="transmembrane region" description="Helical" evidence="1">
    <location>
        <begin position="6"/>
        <end position="24"/>
    </location>
</feature>
<protein>
    <submittedName>
        <fullName evidence="2">Uncharacterized protein</fullName>
    </submittedName>
</protein>
<proteinExistence type="predicted"/>
<name>A0A6C0CR37_9ZZZZ</name>
<dbReference type="AlphaFoldDB" id="A0A6C0CR37"/>
<organism evidence="2">
    <name type="scientific">viral metagenome</name>
    <dbReference type="NCBI Taxonomy" id="1070528"/>
    <lineage>
        <taxon>unclassified sequences</taxon>
        <taxon>metagenomes</taxon>
        <taxon>organismal metagenomes</taxon>
    </lineage>
</organism>
<keyword evidence="1" id="KW-1133">Transmembrane helix</keyword>
<reference evidence="2" key="1">
    <citation type="journal article" date="2020" name="Nature">
        <title>Giant virus diversity and host interactions through global metagenomics.</title>
        <authorList>
            <person name="Schulz F."/>
            <person name="Roux S."/>
            <person name="Paez-Espino D."/>
            <person name="Jungbluth S."/>
            <person name="Walsh D.A."/>
            <person name="Denef V.J."/>
            <person name="McMahon K.D."/>
            <person name="Konstantinidis K.T."/>
            <person name="Eloe-Fadrosh E.A."/>
            <person name="Kyrpides N.C."/>
            <person name="Woyke T."/>
        </authorList>
    </citation>
    <scope>NUCLEOTIDE SEQUENCE</scope>
    <source>
        <strain evidence="2">GVMAG-M-3300021962-46</strain>
    </source>
</reference>
<keyword evidence="1" id="KW-0472">Membrane</keyword>